<protein>
    <submittedName>
        <fullName evidence="3">Uncharacterized protein</fullName>
    </submittedName>
</protein>
<feature type="region of interest" description="Disordered" evidence="1">
    <location>
        <begin position="277"/>
        <end position="296"/>
    </location>
</feature>
<feature type="compositionally biased region" description="Low complexity" evidence="1">
    <location>
        <begin position="194"/>
        <end position="207"/>
    </location>
</feature>
<dbReference type="EMBL" id="JAKWBI020000126">
    <property type="protein sequence ID" value="KAJ2902050.1"/>
    <property type="molecule type" value="Genomic_DNA"/>
</dbReference>
<comment type="caution">
    <text evidence="3">The sequence shown here is derived from an EMBL/GenBank/DDBJ whole genome shotgun (WGS) entry which is preliminary data.</text>
</comment>
<keyword evidence="2" id="KW-0472">Membrane</keyword>
<sequence length="648" mass="69000">MTSSSVSLPGAVFVTLPSDTISTTLPTTTVTETRSSGSHSPSISTTNITRTRSSDINSTPLNLKPTLDYSEWHPGPPETSQATKSVVDTRTVTKTEHSTSTSISSFPSESDITPTTPVSSVQEKPTDASSSSPDTYTVEDPFTTPPAEISSTPTATPTIPFIHSATSIPHNTSVPPNASRSTNLGGAGPGKEPSTTSATSGAESTTTRAGYDYGNSHGNPTIIQGGSNSKASLPMPAIVGISVGLFVSGIIATLAMLLFRRRRMRKKWRESSIRHHMLRHSRSPHGRGLAQGRGGEYRRGHGRGLGLGGLGSGLGGNGSVGSSGRVGLIAELDATERTRETNNDMGQLDTAAETDPRAEDGARGVEGVGGNNSGPTEEKSGWKSETSLLRKLSVWVQGGRDGRWSWRTSTRGSDANNGRSSWTKTIDIATRNRLGSTPIDSNGLPTYENLDVGGRPRVMDDAELDGIERWRAALEPPAYEPGSADHDVRDECWKGFTGYSPLSGARDEGVNRYDYASVLPREVPRPPSNGRVELDAAEITKRSYTQRSKIKVAGVWRAELEAKERGREMERGSIVRIELGDRAGGNRETDPSHGHAKLRKKKKALRKDAEQNGGKEDGDELGESPVLGRAALVVGTIQGLCRKLSGNG</sequence>
<evidence type="ECO:0000313" key="4">
    <source>
        <dbReference type="Proteomes" id="UP001201980"/>
    </source>
</evidence>
<feature type="compositionally biased region" description="Low complexity" evidence="1">
    <location>
        <begin position="23"/>
        <end position="51"/>
    </location>
</feature>
<proteinExistence type="predicted"/>
<feature type="compositionally biased region" description="Basic and acidic residues" evidence="1">
    <location>
        <begin position="606"/>
        <end position="616"/>
    </location>
</feature>
<feature type="compositionally biased region" description="Polar residues" evidence="1">
    <location>
        <begin position="114"/>
        <end position="135"/>
    </location>
</feature>
<feature type="transmembrane region" description="Helical" evidence="2">
    <location>
        <begin position="237"/>
        <end position="259"/>
    </location>
</feature>
<feature type="compositionally biased region" description="Low complexity" evidence="1">
    <location>
        <begin position="145"/>
        <end position="160"/>
    </location>
</feature>
<feature type="region of interest" description="Disordered" evidence="1">
    <location>
        <begin position="337"/>
        <end position="384"/>
    </location>
</feature>
<keyword evidence="2" id="KW-0812">Transmembrane</keyword>
<evidence type="ECO:0000256" key="2">
    <source>
        <dbReference type="SAM" id="Phobius"/>
    </source>
</evidence>
<evidence type="ECO:0000256" key="1">
    <source>
        <dbReference type="SAM" id="MobiDB-lite"/>
    </source>
</evidence>
<reference evidence="3" key="1">
    <citation type="submission" date="2022-07" db="EMBL/GenBank/DDBJ databases">
        <title>Draft genome sequence of Zalerion maritima ATCC 34329, a (micro)plastics degrading marine fungus.</title>
        <authorList>
            <person name="Paco A."/>
            <person name="Goncalves M.F.M."/>
            <person name="Rocha-Santos T.A.P."/>
            <person name="Alves A."/>
        </authorList>
    </citation>
    <scope>NUCLEOTIDE SEQUENCE</scope>
    <source>
        <strain evidence="3">ATCC 34329</strain>
    </source>
</reference>
<feature type="compositionally biased region" description="Basic and acidic residues" evidence="1">
    <location>
        <begin position="354"/>
        <end position="363"/>
    </location>
</feature>
<feature type="compositionally biased region" description="Polar residues" evidence="1">
    <location>
        <begin position="78"/>
        <end position="90"/>
    </location>
</feature>
<accession>A0AAD5RRA3</accession>
<name>A0AAD5RRA3_9PEZI</name>
<keyword evidence="4" id="KW-1185">Reference proteome</keyword>
<feature type="compositionally biased region" description="Basic residues" evidence="1">
    <location>
        <begin position="594"/>
        <end position="605"/>
    </location>
</feature>
<feature type="region of interest" description="Disordered" evidence="1">
    <location>
        <begin position="580"/>
        <end position="625"/>
    </location>
</feature>
<keyword evidence="2" id="KW-1133">Transmembrane helix</keyword>
<dbReference type="Proteomes" id="UP001201980">
    <property type="component" value="Unassembled WGS sequence"/>
</dbReference>
<feature type="compositionally biased region" description="Basic and acidic residues" evidence="1">
    <location>
        <begin position="580"/>
        <end position="593"/>
    </location>
</feature>
<feature type="region of interest" description="Disordered" evidence="1">
    <location>
        <begin position="23"/>
        <end position="213"/>
    </location>
</feature>
<feature type="compositionally biased region" description="Polar residues" evidence="1">
    <location>
        <begin position="164"/>
        <end position="184"/>
    </location>
</feature>
<organism evidence="3 4">
    <name type="scientific">Zalerion maritima</name>
    <dbReference type="NCBI Taxonomy" id="339359"/>
    <lineage>
        <taxon>Eukaryota</taxon>
        <taxon>Fungi</taxon>
        <taxon>Dikarya</taxon>
        <taxon>Ascomycota</taxon>
        <taxon>Pezizomycotina</taxon>
        <taxon>Sordariomycetes</taxon>
        <taxon>Lulworthiomycetidae</taxon>
        <taxon>Lulworthiales</taxon>
        <taxon>Lulworthiaceae</taxon>
        <taxon>Zalerion</taxon>
    </lineage>
</organism>
<dbReference type="AlphaFoldDB" id="A0AAD5RRA3"/>
<evidence type="ECO:0000313" key="3">
    <source>
        <dbReference type="EMBL" id="KAJ2902050.1"/>
    </source>
</evidence>
<feature type="compositionally biased region" description="Low complexity" evidence="1">
    <location>
        <begin position="98"/>
        <end position="113"/>
    </location>
</feature>
<gene>
    <name evidence="3" type="ORF">MKZ38_001086</name>
</gene>